<gene>
    <name evidence="3" type="ORF">LWC34_41625</name>
</gene>
<dbReference type="InterPro" id="IPR011010">
    <property type="entry name" value="DNA_brk_join_enz"/>
</dbReference>
<dbReference type="InterPro" id="IPR002104">
    <property type="entry name" value="Integrase_catalytic"/>
</dbReference>
<evidence type="ECO:0000313" key="4">
    <source>
        <dbReference type="Proteomes" id="UP001521150"/>
    </source>
</evidence>
<evidence type="ECO:0000259" key="2">
    <source>
        <dbReference type="PROSITE" id="PS51898"/>
    </source>
</evidence>
<comment type="caution">
    <text evidence="3">The sequence shown here is derived from an EMBL/GenBank/DDBJ whole genome shotgun (WGS) entry which is preliminary data.</text>
</comment>
<dbReference type="SUPFAM" id="SSF56349">
    <property type="entry name" value="DNA breaking-rejoining enzymes"/>
    <property type="match status" value="1"/>
</dbReference>
<keyword evidence="1" id="KW-0233">DNA recombination</keyword>
<sequence>MFIRFCCVVRAPEQAGEFLDHKVDDRLYALYHLVAFRGLRRGEACGLRWADVDLDGRTLTVATQLVQDGWEIEETGPKSASGARVVVLDTETVNVLRAHRTRQLSERMAWGPAWENSGRVFTQDDGTWLHPGWPSDAFEHAVKASGLPPVRLHDLRHGADM</sequence>
<evidence type="ECO:0000256" key="1">
    <source>
        <dbReference type="ARBA" id="ARBA00023172"/>
    </source>
</evidence>
<keyword evidence="4" id="KW-1185">Reference proteome</keyword>
<organism evidence="3 4">
    <name type="scientific">Kibdelosporangium philippinense</name>
    <dbReference type="NCBI Taxonomy" id="211113"/>
    <lineage>
        <taxon>Bacteria</taxon>
        <taxon>Bacillati</taxon>
        <taxon>Actinomycetota</taxon>
        <taxon>Actinomycetes</taxon>
        <taxon>Pseudonocardiales</taxon>
        <taxon>Pseudonocardiaceae</taxon>
        <taxon>Kibdelosporangium</taxon>
    </lineage>
</organism>
<dbReference type="CDD" id="cd01189">
    <property type="entry name" value="INT_ICEBs1_C_like"/>
    <property type="match status" value="1"/>
</dbReference>
<protein>
    <submittedName>
        <fullName evidence="3">Site-specific integrase</fullName>
    </submittedName>
</protein>
<reference evidence="3 4" key="1">
    <citation type="submission" date="2021-12" db="EMBL/GenBank/DDBJ databases">
        <title>Genome sequence of Kibdelosporangium philippinense ATCC 49844.</title>
        <authorList>
            <person name="Fedorov E.A."/>
            <person name="Omeragic M."/>
            <person name="Shalygina K.F."/>
            <person name="Maclea K.S."/>
        </authorList>
    </citation>
    <scope>NUCLEOTIDE SEQUENCE [LARGE SCALE GENOMIC DNA]</scope>
    <source>
        <strain evidence="3 4">ATCC 49844</strain>
    </source>
</reference>
<evidence type="ECO:0000313" key="3">
    <source>
        <dbReference type="EMBL" id="MCE7009271.1"/>
    </source>
</evidence>
<dbReference type="Pfam" id="PF00589">
    <property type="entry name" value="Phage_integrase"/>
    <property type="match status" value="1"/>
</dbReference>
<dbReference type="EMBL" id="JAJVCN010000003">
    <property type="protein sequence ID" value="MCE7009271.1"/>
    <property type="molecule type" value="Genomic_DNA"/>
</dbReference>
<dbReference type="InterPro" id="IPR013762">
    <property type="entry name" value="Integrase-like_cat_sf"/>
</dbReference>
<feature type="domain" description="Tyr recombinase" evidence="2">
    <location>
        <begin position="4"/>
        <end position="161"/>
    </location>
</feature>
<proteinExistence type="predicted"/>
<dbReference type="Gene3D" id="1.10.443.10">
    <property type="entry name" value="Intergrase catalytic core"/>
    <property type="match status" value="1"/>
</dbReference>
<dbReference type="RefSeq" id="WP_233730706.1">
    <property type="nucleotide sequence ID" value="NZ_JAJVCN010000003.1"/>
</dbReference>
<dbReference type="Proteomes" id="UP001521150">
    <property type="component" value="Unassembled WGS sequence"/>
</dbReference>
<dbReference type="PROSITE" id="PS51898">
    <property type="entry name" value="TYR_RECOMBINASE"/>
    <property type="match status" value="1"/>
</dbReference>
<accession>A0ABS8ZND4</accession>
<name>A0ABS8ZND4_9PSEU</name>